<evidence type="ECO:0000313" key="2">
    <source>
        <dbReference type="EMBL" id="PQO30224.1"/>
    </source>
</evidence>
<accession>A0A2S8FE68</accession>
<dbReference type="AlphaFoldDB" id="A0A2S8FE68"/>
<protein>
    <recommendedName>
        <fullName evidence="4">Helix-turn-helix domain-containing protein</fullName>
    </recommendedName>
</protein>
<evidence type="ECO:0008006" key="4">
    <source>
        <dbReference type="Google" id="ProtNLM"/>
    </source>
</evidence>
<evidence type="ECO:0000313" key="3">
    <source>
        <dbReference type="Proteomes" id="UP000238322"/>
    </source>
</evidence>
<organism evidence="2 3">
    <name type="scientific">Blastopirellula marina</name>
    <dbReference type="NCBI Taxonomy" id="124"/>
    <lineage>
        <taxon>Bacteria</taxon>
        <taxon>Pseudomonadati</taxon>
        <taxon>Planctomycetota</taxon>
        <taxon>Planctomycetia</taxon>
        <taxon>Pirellulales</taxon>
        <taxon>Pirellulaceae</taxon>
        <taxon>Blastopirellula</taxon>
    </lineage>
</organism>
<evidence type="ECO:0000256" key="1">
    <source>
        <dbReference type="SAM" id="MobiDB-lite"/>
    </source>
</evidence>
<comment type="caution">
    <text evidence="2">The sequence shown here is derived from an EMBL/GenBank/DDBJ whole genome shotgun (WGS) entry which is preliminary data.</text>
</comment>
<dbReference type="Proteomes" id="UP000238322">
    <property type="component" value="Unassembled WGS sequence"/>
</dbReference>
<gene>
    <name evidence="2" type="ORF">C5Y83_22880</name>
</gene>
<name>A0A2S8FE68_9BACT</name>
<reference evidence="2 3" key="1">
    <citation type="submission" date="2018-02" db="EMBL/GenBank/DDBJ databases">
        <title>Comparative genomes isolates from brazilian mangrove.</title>
        <authorList>
            <person name="Araujo J.E."/>
            <person name="Taketani R.G."/>
            <person name="Silva M.C.P."/>
            <person name="Loureco M.V."/>
            <person name="Andreote F.D."/>
        </authorList>
    </citation>
    <scope>NUCLEOTIDE SEQUENCE [LARGE SCALE GENOMIC DNA]</scope>
    <source>
        <strain evidence="2 3">Hex-1 MGV</strain>
    </source>
</reference>
<dbReference type="EMBL" id="PUHY01000014">
    <property type="protein sequence ID" value="PQO30224.1"/>
    <property type="molecule type" value="Genomic_DNA"/>
</dbReference>
<feature type="region of interest" description="Disordered" evidence="1">
    <location>
        <begin position="57"/>
        <end position="93"/>
    </location>
</feature>
<proteinExistence type="predicted"/>
<sequence length="93" mass="10005">MSFQPVSQSEIRMKSSKYLSASELAKVAGISVATVWRLKGEGKIGFLQPGGRGSRVLFKNDALEHPPNSTTPGQEPVAAPKRPGPKAGFKRKK</sequence>